<sequence>MKLKKIWNSIKQLKGGSPLNLTELGEYLKELGIKEEDLEIQQDISETIYFICLKHLAESLGKMQWEKRIITEKKGKEKIFDNKLDMLLNIRPNPYMSAITFWQTLELNRNHYGNAYIYVERDNKGDISHLWQLPSTDVEIWVDDKGYFGKENNIWYVWTDQKTSMKYSFSKEDVLHFKTHMSWDGLAGMPVRDIIRSQMNIQKSSLKFLKKIYNSGTLGSKVIVHYAGELKKEKAIALVRDIEEFAKSKTSGAFIPLPLGMQAQLLDMKLADAQFFENNKNSALQIAAAFGIKPNVVNDYTKSSYSNSETQQLDFYVNTLQPLFLSYEQELTYKLMRDSELEKGYRLAINENTLFKMDNQTKATVYSTFVQNFIMTPNEAREELNLPYVEGGDKLIGNGNAITLEKAGDQYNKGGETNKNSITK</sequence>
<evidence type="ECO:0000313" key="1">
    <source>
        <dbReference type="EMBL" id="SQJ00989.1"/>
    </source>
</evidence>
<name>A0AAX2J8Q2_9FUSO</name>
<proteinExistence type="predicted"/>
<dbReference type="Pfam" id="PF04860">
    <property type="entry name" value="Phage_portal"/>
    <property type="match status" value="1"/>
</dbReference>
<accession>A0AAX2J8Q2</accession>
<dbReference type="NCBIfam" id="TIGR01537">
    <property type="entry name" value="portal_HK97"/>
    <property type="match status" value="1"/>
</dbReference>
<evidence type="ECO:0000313" key="2">
    <source>
        <dbReference type="Proteomes" id="UP000249008"/>
    </source>
</evidence>
<dbReference type="KEGG" id="ful:C4N20_12355"/>
<dbReference type="InterPro" id="IPR006427">
    <property type="entry name" value="Portal_HK97"/>
</dbReference>
<dbReference type="AlphaFoldDB" id="A0AAX2J8Q2"/>
<dbReference type="InterPro" id="IPR006944">
    <property type="entry name" value="Phage/GTA_portal"/>
</dbReference>
<reference evidence="1 2" key="1">
    <citation type="submission" date="2018-06" db="EMBL/GenBank/DDBJ databases">
        <authorList>
            <consortium name="Pathogen Informatics"/>
            <person name="Doyle S."/>
        </authorList>
    </citation>
    <scope>NUCLEOTIDE SEQUENCE [LARGE SCALE GENOMIC DNA]</scope>
    <source>
        <strain evidence="1 2">NCTC12112</strain>
    </source>
</reference>
<dbReference type="Gene3D" id="1.20.1270.210">
    <property type="match status" value="1"/>
</dbReference>
<organism evidence="1 2">
    <name type="scientific">Fusobacterium ulcerans</name>
    <dbReference type="NCBI Taxonomy" id="861"/>
    <lineage>
        <taxon>Bacteria</taxon>
        <taxon>Fusobacteriati</taxon>
        <taxon>Fusobacteriota</taxon>
        <taxon>Fusobacteriia</taxon>
        <taxon>Fusobacteriales</taxon>
        <taxon>Fusobacteriaceae</taxon>
        <taxon>Fusobacterium</taxon>
    </lineage>
</organism>
<dbReference type="RefSeq" id="WP_005976811.1">
    <property type="nucleotide sequence ID" value="NZ_CABKNW010000001.1"/>
</dbReference>
<protein>
    <submittedName>
        <fullName evidence="1">Phage portal protein, HK97 family</fullName>
    </submittedName>
</protein>
<dbReference type="EMBL" id="LS483487">
    <property type="protein sequence ID" value="SQJ00989.1"/>
    <property type="molecule type" value="Genomic_DNA"/>
</dbReference>
<dbReference type="GeneID" id="78455608"/>
<gene>
    <name evidence="1" type="ORF">NCTC12112_01037</name>
</gene>
<dbReference type="Proteomes" id="UP000249008">
    <property type="component" value="Chromosome 1"/>
</dbReference>